<dbReference type="EMBL" id="CP013020">
    <property type="protein sequence ID" value="ALK83615.1"/>
    <property type="molecule type" value="Genomic_DNA"/>
</dbReference>
<evidence type="ECO:0000313" key="4">
    <source>
        <dbReference type="Proteomes" id="UP000061587"/>
    </source>
</evidence>
<dbReference type="Proteomes" id="UP000736888">
    <property type="component" value="Unassembled WGS sequence"/>
</dbReference>
<protein>
    <recommendedName>
        <fullName evidence="1">Bacterial Ig-like domain-containing protein</fullName>
    </recommendedName>
</protein>
<proteinExistence type="predicted"/>
<gene>
    <name evidence="2" type="ORF">BvMPK_0998</name>
    <name evidence="3" type="ORF">KTG10_16050</name>
</gene>
<dbReference type="InterPro" id="IPR046878">
    <property type="entry name" value="Big_14"/>
</dbReference>
<evidence type="ECO:0000259" key="1">
    <source>
        <dbReference type="Pfam" id="PF20251"/>
    </source>
</evidence>
<reference evidence="4" key="1">
    <citation type="submission" date="2015-10" db="EMBL/GenBank/DDBJ databases">
        <title>Extensive mobilome-driven genome diversification in gut-associated Bacteroides vulgatus mpk.</title>
        <authorList>
            <person name="Beier S."/>
            <person name="Lange A."/>
            <person name="Huson D.H."/>
            <person name="Frick J.-S."/>
            <person name="Autenrieth I.B."/>
        </authorList>
    </citation>
    <scope>NUCLEOTIDE SEQUENCE [LARGE SCALE GENOMIC DNA]</scope>
    <source>
        <strain evidence="4">mpk</strain>
    </source>
</reference>
<dbReference type="RefSeq" id="WP_057098815.1">
    <property type="nucleotide sequence ID" value="NZ_JAHPYS010000037.1"/>
</dbReference>
<dbReference type="Pfam" id="PF20251">
    <property type="entry name" value="Big_14"/>
    <property type="match status" value="1"/>
</dbReference>
<reference evidence="3" key="3">
    <citation type="submission" date="2021-06" db="EMBL/GenBank/DDBJ databases">
        <title>Collection of gut derived symbiotic bacterial strains cultured from healthy donors.</title>
        <authorList>
            <person name="Lin H."/>
            <person name="Littmann E."/>
            <person name="Pamer E.G."/>
        </authorList>
    </citation>
    <scope>NUCLEOTIDE SEQUENCE</scope>
    <source>
        <strain evidence="3">MSK.6.33</strain>
    </source>
</reference>
<dbReference type="PATRIC" id="fig|821.40.peg.1181"/>
<evidence type="ECO:0000313" key="2">
    <source>
        <dbReference type="EMBL" id="ALK83615.1"/>
    </source>
</evidence>
<accession>A0A0P0LNE1</accession>
<sequence length="155" mass="18237">MKFNIIHIIICIFVFVGCTQQTVNNSVECFTIKESGSSLVYCSDTLKSKIQMEIIKGHYTVETKEVFAIVSNPKHLSLGYDSAWNLEKWENSQWIILDKKKHTNYFAELPFLAAYYYCFSFPIEYYPITKGKYRITKSLWDKDREIKLNAEFEIN</sequence>
<feature type="domain" description="Bacterial Ig-like" evidence="1">
    <location>
        <begin position="48"/>
        <end position="153"/>
    </location>
</feature>
<dbReference type="Proteomes" id="UP000061587">
    <property type="component" value="Chromosome"/>
</dbReference>
<dbReference type="EMBL" id="JAHPYS010000037">
    <property type="protein sequence ID" value="MBU9140228.1"/>
    <property type="molecule type" value="Genomic_DNA"/>
</dbReference>
<dbReference type="AlphaFoldDB" id="A0A0P0LNE1"/>
<organism evidence="2 4">
    <name type="scientific">Phocaeicola vulgatus</name>
    <name type="common">Bacteroides vulgatus</name>
    <dbReference type="NCBI Taxonomy" id="821"/>
    <lineage>
        <taxon>Bacteria</taxon>
        <taxon>Pseudomonadati</taxon>
        <taxon>Bacteroidota</taxon>
        <taxon>Bacteroidia</taxon>
        <taxon>Bacteroidales</taxon>
        <taxon>Bacteroidaceae</taxon>
        <taxon>Phocaeicola</taxon>
    </lineage>
</organism>
<reference evidence="2 4" key="2">
    <citation type="journal article" date="2016" name="Genome Biol. Evol.">
        <title>Extensive mobilome-driven genome diversification in mouse gut-associated Bacteroides vulgatus mpk.</title>
        <authorList>
            <person name="Lange A."/>
            <person name="Beier S."/>
            <person name="Steimle A."/>
            <person name="Autenrieth I.B."/>
            <person name="Huson D.H."/>
            <person name="Frick J.S."/>
        </authorList>
    </citation>
    <scope>NUCLEOTIDE SEQUENCE [LARGE SCALE GENOMIC DNA]</scope>
    <source>
        <strain evidence="2">Mpk</strain>
        <strain evidence="4">mpk</strain>
    </source>
</reference>
<name>A0A0P0LNE1_PHOVU</name>
<evidence type="ECO:0000313" key="3">
    <source>
        <dbReference type="EMBL" id="MBU9140228.1"/>
    </source>
</evidence>
<dbReference type="PROSITE" id="PS51257">
    <property type="entry name" value="PROKAR_LIPOPROTEIN"/>
    <property type="match status" value="1"/>
</dbReference>